<accession>A0ABQ8SKE6</accession>
<feature type="region of interest" description="Disordered" evidence="1">
    <location>
        <begin position="557"/>
        <end position="631"/>
    </location>
</feature>
<protein>
    <submittedName>
        <fullName evidence="2">Uncharacterized protein</fullName>
    </submittedName>
</protein>
<feature type="compositionally biased region" description="Low complexity" evidence="1">
    <location>
        <begin position="249"/>
        <end position="261"/>
    </location>
</feature>
<feature type="region of interest" description="Disordered" evidence="1">
    <location>
        <begin position="361"/>
        <end position="394"/>
    </location>
</feature>
<feature type="region of interest" description="Disordered" evidence="1">
    <location>
        <begin position="220"/>
        <end position="284"/>
    </location>
</feature>
<evidence type="ECO:0000313" key="3">
    <source>
        <dbReference type="Proteomes" id="UP001148838"/>
    </source>
</evidence>
<evidence type="ECO:0000313" key="2">
    <source>
        <dbReference type="EMBL" id="KAJ4434623.1"/>
    </source>
</evidence>
<sequence>MLKWLAGSSSRPSHDQPSLPLPHKTASPEIITDDPLATICVHKVDRPLEIYAVSRSVSLHRLPTPSLHQFPGPYFICKQRLDPFFRGRVFIPCFPSYTPLLSPSERWLDDRGFLRVEIRIICHFSGFFHGRSIRGLSDLLFLLLLLLLLRLLPPPPPPSSSSSSSSSSALQIRLIACSEFRAKLSIFSFVFLIPRRVNPLFDDGEDKSVLRPGRTVPKGQYVYRSQHKNHKDYGSPEFPGKSGSSGYDSNRYNSSSEYSSSGAEETANVSKATVPVQVPAEGSRARCGIPRPTILRDDAVTVLEQNVGFVKSILVAVRGNNVNASPSPRAPVRRHNRRSSGASAATLSPIPEGKVDYCIPRPVWPRHGESRKHRQRQQQQATSPQCEEASAIDAPPDSIVDDALLLYTSFTYSPPLPSDVQEQKSTAVSDEKGIPTVSQTAGHRQNSLSSQEILRELSETISQAMAGKHNASPEDVLKGISDTINLKLESLQSSTKSASSEEALRKLSMTLSHREPLTKMSRALSNSSSSSGGSLRAGPSHQDETDRRMLLERLGSAKHHSVQSAGAARTSRGNTGPRPAPRKTRVHSVDDLLPHRGSSSSSTSSSGFSDLTQTTPPSSSSDSPSSRRGDALAQPPVFLHENLANVPNSVRNAMIYGTLCRLNTKSGAYEKLLNSRKSGVIDKGEGSEDVGKVQQQEQDRSLWETYCGAGVTVGDVHLKTSESYYYVSKRLFITIIGRLYLYNALRLV</sequence>
<organism evidence="2 3">
    <name type="scientific">Periplaneta americana</name>
    <name type="common">American cockroach</name>
    <name type="synonym">Blatta americana</name>
    <dbReference type="NCBI Taxonomy" id="6978"/>
    <lineage>
        <taxon>Eukaryota</taxon>
        <taxon>Metazoa</taxon>
        <taxon>Ecdysozoa</taxon>
        <taxon>Arthropoda</taxon>
        <taxon>Hexapoda</taxon>
        <taxon>Insecta</taxon>
        <taxon>Pterygota</taxon>
        <taxon>Neoptera</taxon>
        <taxon>Polyneoptera</taxon>
        <taxon>Dictyoptera</taxon>
        <taxon>Blattodea</taxon>
        <taxon>Blattoidea</taxon>
        <taxon>Blattidae</taxon>
        <taxon>Blattinae</taxon>
        <taxon>Periplaneta</taxon>
    </lineage>
</organism>
<dbReference type="Proteomes" id="UP001148838">
    <property type="component" value="Unassembled WGS sequence"/>
</dbReference>
<dbReference type="EMBL" id="JAJSOF020000025">
    <property type="protein sequence ID" value="KAJ4434623.1"/>
    <property type="molecule type" value="Genomic_DNA"/>
</dbReference>
<feature type="compositionally biased region" description="Low complexity" evidence="1">
    <location>
        <begin position="521"/>
        <end position="540"/>
    </location>
</feature>
<gene>
    <name evidence="2" type="ORF">ANN_23186</name>
</gene>
<reference evidence="2 3" key="1">
    <citation type="journal article" date="2022" name="Allergy">
        <title>Genome assembly and annotation of Periplaneta americana reveal a comprehensive cockroach allergen profile.</title>
        <authorList>
            <person name="Wang L."/>
            <person name="Xiong Q."/>
            <person name="Saelim N."/>
            <person name="Wang L."/>
            <person name="Nong W."/>
            <person name="Wan A.T."/>
            <person name="Shi M."/>
            <person name="Liu X."/>
            <person name="Cao Q."/>
            <person name="Hui J.H.L."/>
            <person name="Sookrung N."/>
            <person name="Leung T.F."/>
            <person name="Tungtrongchitr A."/>
            <person name="Tsui S.K.W."/>
        </authorList>
    </citation>
    <scope>NUCLEOTIDE SEQUENCE [LARGE SCALE GENOMIC DNA]</scope>
    <source>
        <strain evidence="2">PWHHKU_190912</strain>
    </source>
</reference>
<feature type="region of interest" description="Disordered" evidence="1">
    <location>
        <begin position="415"/>
        <end position="449"/>
    </location>
</feature>
<feature type="region of interest" description="Disordered" evidence="1">
    <location>
        <begin position="1"/>
        <end position="24"/>
    </location>
</feature>
<name>A0ABQ8SKE6_PERAM</name>
<evidence type="ECO:0000256" key="1">
    <source>
        <dbReference type="SAM" id="MobiDB-lite"/>
    </source>
</evidence>
<feature type="region of interest" description="Disordered" evidence="1">
    <location>
        <begin position="323"/>
        <end position="347"/>
    </location>
</feature>
<comment type="caution">
    <text evidence="2">The sequence shown here is derived from an EMBL/GenBank/DDBJ whole genome shotgun (WGS) entry which is preliminary data.</text>
</comment>
<feature type="compositionally biased region" description="Polar residues" evidence="1">
    <location>
        <begin position="436"/>
        <end position="449"/>
    </location>
</feature>
<keyword evidence="3" id="KW-1185">Reference proteome</keyword>
<proteinExistence type="predicted"/>
<feature type="compositionally biased region" description="Low complexity" evidence="1">
    <location>
        <begin position="597"/>
        <end position="609"/>
    </location>
</feature>
<feature type="region of interest" description="Disordered" evidence="1">
    <location>
        <begin position="510"/>
        <end position="544"/>
    </location>
</feature>